<evidence type="ECO:0000313" key="8">
    <source>
        <dbReference type="EMBL" id="KAF9450696.1"/>
    </source>
</evidence>
<dbReference type="InterPro" id="IPR001138">
    <property type="entry name" value="Zn2Cys6_DnaBD"/>
</dbReference>
<keyword evidence="3" id="KW-0539">Nucleus</keyword>
<dbReference type="InterPro" id="IPR017896">
    <property type="entry name" value="4Fe4S_Fe-S-bd"/>
</dbReference>
<dbReference type="GO" id="GO:0008270">
    <property type="term" value="F:zinc ion binding"/>
    <property type="evidence" value="ECO:0007669"/>
    <property type="project" value="InterPro"/>
</dbReference>
<dbReference type="GO" id="GO:0006351">
    <property type="term" value="P:DNA-templated transcription"/>
    <property type="evidence" value="ECO:0007669"/>
    <property type="project" value="InterPro"/>
</dbReference>
<evidence type="ECO:0000313" key="9">
    <source>
        <dbReference type="Proteomes" id="UP000807342"/>
    </source>
</evidence>
<evidence type="ECO:0008006" key="10">
    <source>
        <dbReference type="Google" id="ProtNLM"/>
    </source>
</evidence>
<dbReference type="GO" id="GO:0000981">
    <property type="term" value="F:DNA-binding transcription factor activity, RNA polymerase II-specific"/>
    <property type="evidence" value="ECO:0007669"/>
    <property type="project" value="InterPro"/>
</dbReference>
<feature type="region of interest" description="Disordered" evidence="5">
    <location>
        <begin position="719"/>
        <end position="739"/>
    </location>
</feature>
<feature type="coiled-coil region" evidence="4">
    <location>
        <begin position="83"/>
        <end position="110"/>
    </location>
</feature>
<feature type="region of interest" description="Disordered" evidence="5">
    <location>
        <begin position="168"/>
        <end position="189"/>
    </location>
</feature>
<evidence type="ECO:0000256" key="2">
    <source>
        <dbReference type="ARBA" id="ARBA00022723"/>
    </source>
</evidence>
<gene>
    <name evidence="8" type="ORF">P691DRAFT_664764</name>
</gene>
<dbReference type="Gene3D" id="4.10.240.10">
    <property type="entry name" value="Zn(2)-C6 fungal-type DNA-binding domain"/>
    <property type="match status" value="1"/>
</dbReference>
<dbReference type="PROSITE" id="PS50048">
    <property type="entry name" value="ZN2_CY6_FUNGAL_2"/>
    <property type="match status" value="1"/>
</dbReference>
<comment type="caution">
    <text evidence="8">The sequence shown here is derived from an EMBL/GenBank/DDBJ whole genome shotgun (WGS) entry which is preliminary data.</text>
</comment>
<dbReference type="EMBL" id="MU151099">
    <property type="protein sequence ID" value="KAF9450696.1"/>
    <property type="molecule type" value="Genomic_DNA"/>
</dbReference>
<dbReference type="Proteomes" id="UP000807342">
    <property type="component" value="Unassembled WGS sequence"/>
</dbReference>
<feature type="domain" description="4Fe-4S ferredoxin-type" evidence="7">
    <location>
        <begin position="43"/>
        <end position="75"/>
    </location>
</feature>
<proteinExistence type="predicted"/>
<feature type="domain" description="Zn(2)-C6 fungal-type" evidence="6">
    <location>
        <begin position="36"/>
        <end position="65"/>
    </location>
</feature>
<evidence type="ECO:0000256" key="3">
    <source>
        <dbReference type="ARBA" id="ARBA00023242"/>
    </source>
</evidence>
<sequence>MPVDTTRVIPTRRSQKKISDEEMRDIEMKRIRGELSCAECRRLKLKCDKKVPCSSCVRRGCESICPCGILSAGQGTRFILADTEQLHRKISEMSNRIRQLEDALAILQATVSDRPHPLLKDDLLKVKFGSEALSPKISEYGDEEEDTRATIDALGTLTLGESGESRYFGRSAGSEASEAPGGSPLNEEAEDLRFPLSPDLENLSNLFPFTRVNMPNTTSLSILESHFPHKERATSLFESYCNHASYFYRPIKREELFTIILPSMYDATNHPSPYNEASPPPDCDTQGQPLVDHKRPHDLATVFFVLALGALFDLNLPPYNTEAEHFYDLGRAALSLQAAYESPSINTVQAMGLMATYHSSAGRKYSRDSAWCIMSFAAKLAQSIGLHRDSARWRMDAITVQKRRNIFWETFAGDVSHSLALGRPPAIHLSYVDCEFPLDEEATLDSAGSSHNGFWKMKHVFAKDIFYAVAAATLTAKAPSYKTVLDLDRKVREMSFPAYFKPYVTREEGEEEFYSSSLSLRGFYASQHRTVTMLYLHRSFFAQAVLDYPANPLLSPFAPSFLTAYRCASVIIRASAHQFERCAALAMRVWFLMYHTFSAAVIVGTVVTRSPNSTVSASALLDLDVAIDLFEKAAKQSYRAEVALGVLRKLKEKAVRSYKQSCSLTLPAQMNSSASNSMVIDPQMSNIFSAQSLNEAEDELAIFGGQTRVLTRKTRHNFTGAVSPLSSPETYSPSDTTAASPVPALPVDFSSMPEVHPSLIEYLKHDSIRMQHIPLHHQSPPHSSHASPAASASQNGSGRRSGSGSPTSKEMGEMYNSFMGYLASKSISNTPIAPGVVPPSMRDYRPPTQGNESHRRNLSGNAPTPSAINNWEQQPGTRAQRPRLHSDPQTTSSGISTTDANALNSWMALNPANAGFSSSAQPNQYFTGLDPSLSHGMGAPSMAISSQGGMEGATYTRGDPMAFQNYGVESYFGDGLIPGTGPLALNQNPIDPMVEMGLTSESGMDEGWLSFMRECGIMENGRPSA</sequence>
<dbReference type="SUPFAM" id="SSF57701">
    <property type="entry name" value="Zn2/Cys6 DNA-binding domain"/>
    <property type="match status" value="1"/>
</dbReference>
<feature type="compositionally biased region" description="Low complexity" evidence="5">
    <location>
        <begin position="776"/>
        <end position="805"/>
    </location>
</feature>
<dbReference type="InterPro" id="IPR050613">
    <property type="entry name" value="Sec_Metabolite_Reg"/>
</dbReference>
<dbReference type="CDD" id="cd00067">
    <property type="entry name" value="GAL4"/>
    <property type="match status" value="1"/>
</dbReference>
<evidence type="ECO:0000256" key="4">
    <source>
        <dbReference type="SAM" id="Coils"/>
    </source>
</evidence>
<feature type="region of interest" description="Disordered" evidence="5">
    <location>
        <begin position="775"/>
        <end position="811"/>
    </location>
</feature>
<evidence type="ECO:0000256" key="1">
    <source>
        <dbReference type="ARBA" id="ARBA00004123"/>
    </source>
</evidence>
<dbReference type="AlphaFoldDB" id="A0A9P6C3H2"/>
<dbReference type="Pfam" id="PF04082">
    <property type="entry name" value="Fungal_trans"/>
    <property type="match status" value="1"/>
</dbReference>
<dbReference type="PROSITE" id="PS00463">
    <property type="entry name" value="ZN2_CY6_FUNGAL_1"/>
    <property type="match status" value="1"/>
</dbReference>
<accession>A0A9P6C3H2</accession>
<organism evidence="8 9">
    <name type="scientific">Macrolepiota fuliginosa MF-IS2</name>
    <dbReference type="NCBI Taxonomy" id="1400762"/>
    <lineage>
        <taxon>Eukaryota</taxon>
        <taxon>Fungi</taxon>
        <taxon>Dikarya</taxon>
        <taxon>Basidiomycota</taxon>
        <taxon>Agaricomycotina</taxon>
        <taxon>Agaricomycetes</taxon>
        <taxon>Agaricomycetidae</taxon>
        <taxon>Agaricales</taxon>
        <taxon>Agaricineae</taxon>
        <taxon>Agaricaceae</taxon>
        <taxon>Macrolepiota</taxon>
    </lineage>
</organism>
<dbReference type="PANTHER" id="PTHR31001">
    <property type="entry name" value="UNCHARACTERIZED TRANSCRIPTIONAL REGULATORY PROTEIN"/>
    <property type="match status" value="1"/>
</dbReference>
<dbReference type="SMART" id="SM00906">
    <property type="entry name" value="Fungal_trans"/>
    <property type="match status" value="1"/>
</dbReference>
<feature type="compositionally biased region" description="Polar residues" evidence="5">
    <location>
        <begin position="887"/>
        <end position="897"/>
    </location>
</feature>
<protein>
    <recommendedName>
        <fullName evidence="10">Zn(2)-C6 fungal-type domain-containing protein</fullName>
    </recommendedName>
</protein>
<feature type="compositionally biased region" description="Polar residues" evidence="5">
    <location>
        <begin position="724"/>
        <end position="739"/>
    </location>
</feature>
<dbReference type="PANTHER" id="PTHR31001:SF56">
    <property type="entry name" value="ZN(2)-C6 FUNGAL-TYPE DOMAIN-CONTAINING PROTEIN"/>
    <property type="match status" value="1"/>
</dbReference>
<dbReference type="GO" id="GO:0003677">
    <property type="term" value="F:DNA binding"/>
    <property type="evidence" value="ECO:0007669"/>
    <property type="project" value="InterPro"/>
</dbReference>
<keyword evidence="2" id="KW-0479">Metal-binding</keyword>
<evidence type="ECO:0000259" key="7">
    <source>
        <dbReference type="PROSITE" id="PS51379"/>
    </source>
</evidence>
<dbReference type="CDD" id="cd12148">
    <property type="entry name" value="fungal_TF_MHR"/>
    <property type="match status" value="1"/>
</dbReference>
<dbReference type="InterPro" id="IPR007219">
    <property type="entry name" value="XnlR_reg_dom"/>
</dbReference>
<feature type="compositionally biased region" description="Polar residues" evidence="5">
    <location>
        <begin position="858"/>
        <end position="877"/>
    </location>
</feature>
<dbReference type="OrthoDB" id="424974at2759"/>
<dbReference type="Pfam" id="PF00172">
    <property type="entry name" value="Zn_clus"/>
    <property type="match status" value="1"/>
</dbReference>
<reference evidence="8" key="1">
    <citation type="submission" date="2020-11" db="EMBL/GenBank/DDBJ databases">
        <authorList>
            <consortium name="DOE Joint Genome Institute"/>
            <person name="Ahrendt S."/>
            <person name="Riley R."/>
            <person name="Andreopoulos W."/>
            <person name="Labutti K."/>
            <person name="Pangilinan J."/>
            <person name="Ruiz-Duenas F.J."/>
            <person name="Barrasa J.M."/>
            <person name="Sanchez-Garcia M."/>
            <person name="Camarero S."/>
            <person name="Miyauchi S."/>
            <person name="Serrano A."/>
            <person name="Linde D."/>
            <person name="Babiker R."/>
            <person name="Drula E."/>
            <person name="Ayuso-Fernandez I."/>
            <person name="Pacheco R."/>
            <person name="Padilla G."/>
            <person name="Ferreira P."/>
            <person name="Barriuso J."/>
            <person name="Kellner H."/>
            <person name="Castanera R."/>
            <person name="Alfaro M."/>
            <person name="Ramirez L."/>
            <person name="Pisabarro A.G."/>
            <person name="Kuo A."/>
            <person name="Tritt A."/>
            <person name="Lipzen A."/>
            <person name="He G."/>
            <person name="Yan M."/>
            <person name="Ng V."/>
            <person name="Cullen D."/>
            <person name="Martin F."/>
            <person name="Rosso M.-N."/>
            <person name="Henrissat B."/>
            <person name="Hibbett D."/>
            <person name="Martinez A.T."/>
            <person name="Grigoriev I.V."/>
        </authorList>
    </citation>
    <scope>NUCLEOTIDE SEQUENCE</scope>
    <source>
        <strain evidence="8">MF-IS2</strain>
    </source>
</reference>
<dbReference type="InterPro" id="IPR036864">
    <property type="entry name" value="Zn2-C6_fun-type_DNA-bd_sf"/>
</dbReference>
<evidence type="ECO:0000256" key="5">
    <source>
        <dbReference type="SAM" id="MobiDB-lite"/>
    </source>
</evidence>
<keyword evidence="9" id="KW-1185">Reference proteome</keyword>
<comment type="subcellular location">
    <subcellularLocation>
        <location evidence="1">Nucleus</location>
    </subcellularLocation>
</comment>
<keyword evidence="4" id="KW-0175">Coiled coil</keyword>
<dbReference type="GO" id="GO:0005634">
    <property type="term" value="C:nucleus"/>
    <property type="evidence" value="ECO:0007669"/>
    <property type="project" value="UniProtKB-SubCell"/>
</dbReference>
<dbReference type="PROSITE" id="PS51379">
    <property type="entry name" value="4FE4S_FER_2"/>
    <property type="match status" value="1"/>
</dbReference>
<feature type="region of interest" description="Disordered" evidence="5">
    <location>
        <begin position="833"/>
        <end position="897"/>
    </location>
</feature>
<evidence type="ECO:0000259" key="6">
    <source>
        <dbReference type="PROSITE" id="PS50048"/>
    </source>
</evidence>
<name>A0A9P6C3H2_9AGAR</name>